<evidence type="ECO:0000256" key="3">
    <source>
        <dbReference type="PROSITE-ProRule" id="PRU00023"/>
    </source>
</evidence>
<evidence type="ECO:0000256" key="1">
    <source>
        <dbReference type="ARBA" id="ARBA00022737"/>
    </source>
</evidence>
<feature type="repeat" description="ANK" evidence="3">
    <location>
        <begin position="144"/>
        <end position="171"/>
    </location>
</feature>
<dbReference type="PROSITE" id="PS50088">
    <property type="entry name" value="ANK_REPEAT"/>
    <property type="match status" value="2"/>
</dbReference>
<dbReference type="PROSITE" id="PS50297">
    <property type="entry name" value="ANK_REP_REGION"/>
    <property type="match status" value="1"/>
</dbReference>
<evidence type="ECO:0000256" key="2">
    <source>
        <dbReference type="ARBA" id="ARBA00023043"/>
    </source>
</evidence>
<dbReference type="SMART" id="SM00248">
    <property type="entry name" value="ANK"/>
    <property type="match status" value="2"/>
</dbReference>
<dbReference type="Gene3D" id="1.25.40.20">
    <property type="entry name" value="Ankyrin repeat-containing domain"/>
    <property type="match status" value="1"/>
</dbReference>
<dbReference type="PANTHER" id="PTHR24188:SF29">
    <property type="entry name" value="GH09064P"/>
    <property type="match status" value="1"/>
</dbReference>
<dbReference type="Proteomes" id="UP000245591">
    <property type="component" value="Unassembled WGS sequence"/>
</dbReference>
<reference evidence="4 5" key="1">
    <citation type="journal article" date="2018" name="MBio">
        <title>Comparative Genomics Reveals the Core Gene Toolbox for the Fungus-Insect Symbiosis.</title>
        <authorList>
            <person name="Wang Y."/>
            <person name="Stata M."/>
            <person name="Wang W."/>
            <person name="Stajich J.E."/>
            <person name="White M.M."/>
            <person name="Moncalvo J.M."/>
        </authorList>
    </citation>
    <scope>NUCLEOTIDE SEQUENCE [LARGE SCALE GENOMIC DNA]</scope>
    <source>
        <strain evidence="4 5">AUS-126-30</strain>
    </source>
</reference>
<dbReference type="SUPFAM" id="SSF48403">
    <property type="entry name" value="Ankyrin repeat"/>
    <property type="match status" value="1"/>
</dbReference>
<dbReference type="AlphaFoldDB" id="A0A2U1J5R9"/>
<dbReference type="EMBL" id="MBFU01000338">
    <property type="protein sequence ID" value="PWA00359.1"/>
    <property type="molecule type" value="Genomic_DNA"/>
</dbReference>
<keyword evidence="2 3" id="KW-0040">ANK repeat</keyword>
<dbReference type="InterPro" id="IPR036770">
    <property type="entry name" value="Ankyrin_rpt-contain_sf"/>
</dbReference>
<sequence>MRYESIVQEETENKKESLCFVPIVNINKLGGYFFNFGVSKRNLKIVKQLLNAHKIIPKVLLEGNKIKFLPHPNINMRDLDQNKLSDLFEQYGLEILKLFFKNEFKSSSVEGDLFLEFFSTENMEFIKSLVQNGAHTSADIDCGLIEASKIGNLKIIKYLVENGANFNIKNDEAMRWASYYGYLEIVQYLVENGADIHANNDKALRNTS</sequence>
<dbReference type="InterPro" id="IPR002110">
    <property type="entry name" value="Ankyrin_rpt"/>
</dbReference>
<gene>
    <name evidence="4" type="ORF">BB558_003581</name>
</gene>
<dbReference type="PANTHER" id="PTHR24188">
    <property type="entry name" value="ANKYRIN REPEAT PROTEIN"/>
    <property type="match status" value="1"/>
</dbReference>
<organism evidence="4 5">
    <name type="scientific">Smittium angustum</name>
    <dbReference type="NCBI Taxonomy" id="133377"/>
    <lineage>
        <taxon>Eukaryota</taxon>
        <taxon>Fungi</taxon>
        <taxon>Fungi incertae sedis</taxon>
        <taxon>Zoopagomycota</taxon>
        <taxon>Kickxellomycotina</taxon>
        <taxon>Harpellomycetes</taxon>
        <taxon>Harpellales</taxon>
        <taxon>Legeriomycetaceae</taxon>
        <taxon>Smittium</taxon>
    </lineage>
</organism>
<keyword evidence="5" id="KW-1185">Reference proteome</keyword>
<feature type="repeat" description="ANK" evidence="3">
    <location>
        <begin position="169"/>
        <end position="201"/>
    </location>
</feature>
<accession>A0A2U1J5R9</accession>
<name>A0A2U1J5R9_SMIAN</name>
<evidence type="ECO:0000313" key="5">
    <source>
        <dbReference type="Proteomes" id="UP000245591"/>
    </source>
</evidence>
<proteinExistence type="predicted"/>
<comment type="caution">
    <text evidence="4">The sequence shown here is derived from an EMBL/GenBank/DDBJ whole genome shotgun (WGS) entry which is preliminary data.</text>
</comment>
<keyword evidence="1" id="KW-0677">Repeat</keyword>
<evidence type="ECO:0000313" key="4">
    <source>
        <dbReference type="EMBL" id="PWA00359.1"/>
    </source>
</evidence>
<dbReference type="Pfam" id="PF12796">
    <property type="entry name" value="Ank_2"/>
    <property type="match status" value="1"/>
</dbReference>
<protein>
    <submittedName>
        <fullName evidence="4">Uncharacterized protein</fullName>
    </submittedName>
</protein>